<feature type="transmembrane region" description="Helical" evidence="4">
    <location>
        <begin position="538"/>
        <end position="563"/>
    </location>
</feature>
<dbReference type="Gene3D" id="3.40.50.2000">
    <property type="entry name" value="Glycogen Phosphorylase B"/>
    <property type="match status" value="4"/>
</dbReference>
<protein>
    <recommendedName>
        <fullName evidence="8">UDP-glycosyltransferases domain-containing protein</fullName>
    </recommendedName>
</protein>
<feature type="signal peptide" evidence="5">
    <location>
        <begin position="1"/>
        <end position="22"/>
    </location>
</feature>
<keyword evidence="4" id="KW-0472">Membrane</keyword>
<dbReference type="InterPro" id="IPR050271">
    <property type="entry name" value="UDP-glycosyltransferase"/>
</dbReference>
<feature type="chain" id="PRO_5047321504" description="UDP-glycosyltransferases domain-containing protein" evidence="5">
    <location>
        <begin position="23"/>
        <end position="1060"/>
    </location>
</feature>
<evidence type="ECO:0000313" key="7">
    <source>
        <dbReference type="Proteomes" id="UP001652680"/>
    </source>
</evidence>
<sequence>MQYVLILYLLLAGNLYSHQKLAEGSKILAVYAFPGKSHYMMHTALVRELVESGHQVTMITALSLEKEQLGSNYTEILIEPVYDFWHDVKLNFGAQHLFELTRMNNYDFLKMLEIIGIKTTEHALRQPKVQALIRAKQTDGVFDLLLAEQFYQEAFLALAHIYKIPVVTTSTLGYENHMSQMMGVITPWSFVPHGFMPFTDRMTFLERVQNSYESFYDDMDRLLNYFPKMDAVTEEFFGPVLDEVPKVKHMEREISVMLLNSHAPLTTARPTVDAMVPVGGMHIYPPKALPPDMQAFLDGATEGAIFFSLGSNVQSKDMPREMLQMFLQVFGSLKQRVLWKFEDESIRQLPENVMVRKWLPQSDILAHRNVKVFITHGGLFGTQEGVHYAVPMLGIPIYCDQHLNMNKAVLDGYAISLHFQSITDEILRHSLLQLIHNSTYKENVQRVSDIFRDRPQEPRKSAVYWIEYVIRHRGAPHLRSAGLDLNWFQFYLLDVIAFVGVIALTGILALALAIRLLMGSNKKHRKAKKNQLRSALHIFLLSLVALQQLDFGTSSRILAAFFYPGKSHFMMTKAIIQELVKQGHEVTFITAFSLAKENLGTNYKEILIPQYDFWPDIKEMTNTNSILEMADLSTLTFLRIPNMMGVHSTDFAFEQPQVQAVINEKNKVGRFDLLLAEQFFNEGALILGHLYQIPIITVSTFGFGNYFSQLFGIVSPWSYVPHAYMPFTDRMTLWERIENVAISAVEDLTREFSYYPAQDAILKKHFSKMLDRVPTVKELERNISAILLNTYMPLASPRPMAYNMIPVGGLHIQPPKGLPEHLQKFLDRATHGAIYFSLGSQVRSADLPPEKLKIFLEVFGSLKQRVLWKFEDETLPNLPANVKVQNWMPQGDILAHPNVKVFIAHGGLFGTQEAVYHAIPVLGMPVYCDQHLNINQGKKAGYALGLDYRTVTVEELRGMLLELIENPKFRNNVKKASRVFRDRPLSAMDTAMYWINYVIEHRGAPHIVSAGVELPWYQFYLLDIVGLALALVLLPILALISICRRSSKSRGTPKKKTKRN</sequence>
<name>A0ABM5J0Q4_DRORH</name>
<dbReference type="GeneID" id="108052542"/>
<keyword evidence="7" id="KW-1185">Reference proteome</keyword>
<keyword evidence="4" id="KW-1133">Transmembrane helix</keyword>
<evidence type="ECO:0000256" key="4">
    <source>
        <dbReference type="SAM" id="Phobius"/>
    </source>
</evidence>
<keyword evidence="4" id="KW-0812">Transmembrane</keyword>
<dbReference type="EnsemblMetazoa" id="XM_044456468.1">
    <property type="protein sequence ID" value="XP_044312403.1"/>
    <property type="gene ID" value="LOC108052542"/>
</dbReference>
<feature type="transmembrane region" description="Helical" evidence="4">
    <location>
        <begin position="490"/>
        <end position="517"/>
    </location>
</feature>
<reference evidence="6" key="2">
    <citation type="submission" date="2025-05" db="UniProtKB">
        <authorList>
            <consortium name="EnsemblMetazoa"/>
        </authorList>
    </citation>
    <scope>IDENTIFICATION</scope>
</reference>
<dbReference type="InterPro" id="IPR002213">
    <property type="entry name" value="UDP_glucos_trans"/>
</dbReference>
<accession>A0ABM5J0Q4</accession>
<dbReference type="PANTHER" id="PTHR48043">
    <property type="entry name" value="EG:EG0003.4 PROTEIN-RELATED"/>
    <property type="match status" value="1"/>
</dbReference>
<evidence type="ECO:0000313" key="6">
    <source>
        <dbReference type="EnsemblMetazoa" id="XP_044312403.1"/>
    </source>
</evidence>
<evidence type="ECO:0000256" key="1">
    <source>
        <dbReference type="ARBA" id="ARBA00009995"/>
    </source>
</evidence>
<dbReference type="PROSITE" id="PS00375">
    <property type="entry name" value="UDPGT"/>
    <property type="match status" value="2"/>
</dbReference>
<dbReference type="RefSeq" id="XP_044312403.1">
    <property type="nucleotide sequence ID" value="XM_044456468.1"/>
</dbReference>
<dbReference type="Proteomes" id="UP001652680">
    <property type="component" value="Unassembled WGS sequence"/>
</dbReference>
<dbReference type="Pfam" id="PF00201">
    <property type="entry name" value="UDPGT"/>
    <property type="match status" value="2"/>
</dbReference>
<evidence type="ECO:0000256" key="2">
    <source>
        <dbReference type="ARBA" id="ARBA00022676"/>
    </source>
</evidence>
<keyword evidence="5" id="KW-0732">Signal</keyword>
<dbReference type="SUPFAM" id="SSF53756">
    <property type="entry name" value="UDP-Glycosyltransferase/glycogen phosphorylase"/>
    <property type="match status" value="2"/>
</dbReference>
<evidence type="ECO:0000256" key="3">
    <source>
        <dbReference type="ARBA" id="ARBA00022679"/>
    </source>
</evidence>
<evidence type="ECO:0008006" key="8">
    <source>
        <dbReference type="Google" id="ProtNLM"/>
    </source>
</evidence>
<dbReference type="PANTHER" id="PTHR48043:SF60">
    <property type="entry name" value="UDP-GLUCURONOSYLTRANSFERASE"/>
    <property type="match status" value="1"/>
</dbReference>
<organism evidence="6 7">
    <name type="scientific">Drosophila rhopaloa</name>
    <name type="common">Fruit fly</name>
    <dbReference type="NCBI Taxonomy" id="1041015"/>
    <lineage>
        <taxon>Eukaryota</taxon>
        <taxon>Metazoa</taxon>
        <taxon>Ecdysozoa</taxon>
        <taxon>Arthropoda</taxon>
        <taxon>Hexapoda</taxon>
        <taxon>Insecta</taxon>
        <taxon>Pterygota</taxon>
        <taxon>Neoptera</taxon>
        <taxon>Endopterygota</taxon>
        <taxon>Diptera</taxon>
        <taxon>Brachycera</taxon>
        <taxon>Muscomorpha</taxon>
        <taxon>Ephydroidea</taxon>
        <taxon>Drosophilidae</taxon>
        <taxon>Drosophila</taxon>
        <taxon>Sophophora</taxon>
    </lineage>
</organism>
<comment type="similarity">
    <text evidence="1">Belongs to the UDP-glycosyltransferase family.</text>
</comment>
<dbReference type="InterPro" id="IPR035595">
    <property type="entry name" value="UDP_glycos_trans_CS"/>
</dbReference>
<keyword evidence="2" id="KW-0328">Glycosyltransferase</keyword>
<reference evidence="7" key="1">
    <citation type="journal article" date="2021" name="Elife">
        <title>Highly contiguous assemblies of 101 drosophilid genomes.</title>
        <authorList>
            <person name="Kim B.Y."/>
            <person name="Wang J.R."/>
            <person name="Miller D.E."/>
            <person name="Barmina O."/>
            <person name="Delaney E."/>
            <person name="Thompson A."/>
            <person name="Comeault A.A."/>
            <person name="Peede D."/>
            <person name="D'Agostino E.R."/>
            <person name="Pelaez J."/>
            <person name="Aguilar J.M."/>
            <person name="Haji D."/>
            <person name="Matsunaga T."/>
            <person name="Armstrong E.E."/>
            <person name="Zych M."/>
            <person name="Ogawa Y."/>
            <person name="Stamenkovic-Radak M."/>
            <person name="Jelic M."/>
            <person name="Veselinovic M.S."/>
            <person name="Tanaskovic M."/>
            <person name="Eric P."/>
            <person name="Gao J.J."/>
            <person name="Katoh T.K."/>
            <person name="Toda M.J."/>
            <person name="Watabe H."/>
            <person name="Watada M."/>
            <person name="Davis J.S."/>
            <person name="Moyle L.C."/>
            <person name="Manoli G."/>
            <person name="Bertolini E."/>
            <person name="Kostal V."/>
            <person name="Hawley R.S."/>
            <person name="Takahashi A."/>
            <person name="Jones C.D."/>
            <person name="Price D.K."/>
            <person name="Whiteman N."/>
            <person name="Kopp A."/>
            <person name="Matute D.R."/>
            <person name="Petrov D.A."/>
        </authorList>
    </citation>
    <scope>NUCLEOTIDE SEQUENCE [LARGE SCALE GENOMIC DNA]</scope>
</reference>
<evidence type="ECO:0000256" key="5">
    <source>
        <dbReference type="SAM" id="SignalP"/>
    </source>
</evidence>
<dbReference type="CDD" id="cd03784">
    <property type="entry name" value="GT1_Gtf-like"/>
    <property type="match status" value="2"/>
</dbReference>
<keyword evidence="3" id="KW-0808">Transferase</keyword>
<proteinExistence type="inferred from homology"/>
<feature type="transmembrane region" description="Helical" evidence="4">
    <location>
        <begin position="1019"/>
        <end position="1040"/>
    </location>
</feature>